<dbReference type="RefSeq" id="WP_132569008.1">
    <property type="nucleotide sequence ID" value="NZ_CBCSGL010000007.1"/>
</dbReference>
<sequence>MKRRTMLLSGLGAAGALIVGWGALPPRSRLGSKELLPPVEGEVALNGWIKIAADGGVVLVMNRSEMGQGVHTALAQLVAEELDLPLARLRLTGAGDDAIYGNVAALVGNMPFGPRDHDKPSYKLSAWVTAKVARELGLNLTGGSSSTADAWEPLRLAAATARAQLLAAAALKHKLPVAELGVKAGIVQHAGGALGHYGEFAAQAAQTSPGEVRLKTPQQWTQIGQARPRLDLAAKVDGSARFGLDVRQPGQLFAAIRHCPVLGGGLGPAHVDAVLARPGVLRVVALGPVAGSTAAYAVVARTTWHALEAAKALDVAWQAPPDGAVDTASIHAELERRAREADAAGAGFAFLDQGDAKRALAQATQRVEAVYSAPYLAHVTMEPQNCTAQVKDGRVSVWAPTQVPGLARELAARVAGVPLEAVELQVTYLGGGFGRRLDIDFVGQAVRVAMDCGGAPVQLVWSREEDTTHDFYRPAEVAVLRGGVDATGVTALSITGAGDALGPRWLQRIAPGRAPWLDLITRNAFPDGRALAALTAPGDAPDKPASEGLFDLPYAIPNARVTHVPTHSGVPVGNWRSVGHSHHAFFRESFIDELAHAAHIDPATLRLKLLDGLPRHQAVLKRVLEASGWGGPLPEGTARGLALHESFGSVVAHVVEVVAEQGQPRVKRVVCAIDCGTVVNPGIVVRQMESCIVFGLSAALRGRIDIAAGVVQQKSFPDLGLVTLAECPAIETFFVPGDGPPTGVGEPGLPPLAPAIANAWFTLTGERRRSLPLIG</sequence>
<evidence type="ECO:0000313" key="3">
    <source>
        <dbReference type="Proteomes" id="UP000295110"/>
    </source>
</evidence>
<dbReference type="InterPro" id="IPR000674">
    <property type="entry name" value="Ald_Oxase/Xan_DH_a/b"/>
</dbReference>
<gene>
    <name evidence="2" type="ORF">EV671_100137</name>
</gene>
<dbReference type="Pfam" id="PF02738">
    <property type="entry name" value="MoCoBD_1"/>
    <property type="match status" value="1"/>
</dbReference>
<name>A0A4R3VK58_ROSSA</name>
<dbReference type="OrthoDB" id="9767994at2"/>
<evidence type="ECO:0000259" key="1">
    <source>
        <dbReference type="SMART" id="SM01008"/>
    </source>
</evidence>
<dbReference type="EMBL" id="SMBU01000001">
    <property type="protein sequence ID" value="TCV04282.1"/>
    <property type="molecule type" value="Genomic_DNA"/>
</dbReference>
<dbReference type="PIRSF" id="PIRSF036389">
    <property type="entry name" value="IOR_B"/>
    <property type="match status" value="1"/>
</dbReference>
<keyword evidence="3" id="KW-1185">Reference proteome</keyword>
<dbReference type="GO" id="GO:0016491">
    <property type="term" value="F:oxidoreductase activity"/>
    <property type="evidence" value="ECO:0007669"/>
    <property type="project" value="InterPro"/>
</dbReference>
<dbReference type="SUPFAM" id="SSF54665">
    <property type="entry name" value="CO dehydrogenase molybdoprotein N-domain-like"/>
    <property type="match status" value="1"/>
</dbReference>
<dbReference type="AlphaFoldDB" id="A0A4R3VK58"/>
<dbReference type="Pfam" id="PF20256">
    <property type="entry name" value="MoCoBD_2"/>
    <property type="match status" value="2"/>
</dbReference>
<organism evidence="2 3">
    <name type="scientific">Roseateles saccharophilus</name>
    <name type="common">Pseudomonas saccharophila</name>
    <dbReference type="NCBI Taxonomy" id="304"/>
    <lineage>
        <taxon>Bacteria</taxon>
        <taxon>Pseudomonadati</taxon>
        <taxon>Pseudomonadota</taxon>
        <taxon>Betaproteobacteria</taxon>
        <taxon>Burkholderiales</taxon>
        <taxon>Sphaerotilaceae</taxon>
        <taxon>Roseateles</taxon>
    </lineage>
</organism>
<dbReference type="InterPro" id="IPR052516">
    <property type="entry name" value="N-heterocyclic_Hydroxylase"/>
</dbReference>
<proteinExistence type="predicted"/>
<dbReference type="InterPro" id="IPR036856">
    <property type="entry name" value="Ald_Oxase/Xan_DH_a/b_sf"/>
</dbReference>
<evidence type="ECO:0000313" key="2">
    <source>
        <dbReference type="EMBL" id="TCV04282.1"/>
    </source>
</evidence>
<dbReference type="InterPro" id="IPR012368">
    <property type="entry name" value="OxRdtase_Mopterin-bd_su_IorB"/>
</dbReference>
<accession>A0A4R3VK58</accession>
<reference evidence="2 3" key="1">
    <citation type="submission" date="2019-03" db="EMBL/GenBank/DDBJ databases">
        <title>Genomic Encyclopedia of Type Strains, Phase IV (KMG-IV): sequencing the most valuable type-strain genomes for metagenomic binning, comparative biology and taxonomic classification.</title>
        <authorList>
            <person name="Goeker M."/>
        </authorList>
    </citation>
    <scope>NUCLEOTIDE SEQUENCE [LARGE SCALE GENOMIC DNA]</scope>
    <source>
        <strain evidence="2 3">DSM 654</strain>
    </source>
</reference>
<dbReference type="InterPro" id="IPR037165">
    <property type="entry name" value="AldOxase/xan_DH_Mopterin-bd_sf"/>
</dbReference>
<dbReference type="InterPro" id="IPR046867">
    <property type="entry name" value="AldOxase/xan_DH_MoCoBD2"/>
</dbReference>
<dbReference type="PANTHER" id="PTHR47495">
    <property type="entry name" value="ALDEHYDE DEHYDROGENASE"/>
    <property type="match status" value="1"/>
</dbReference>
<dbReference type="InterPro" id="IPR008274">
    <property type="entry name" value="AldOxase/xan_DH_MoCoBD1"/>
</dbReference>
<dbReference type="Gene3D" id="3.90.1170.50">
    <property type="entry name" value="Aldehyde oxidase/xanthine dehydrogenase, a/b hammerhead"/>
    <property type="match status" value="1"/>
</dbReference>
<comment type="caution">
    <text evidence="2">The sequence shown here is derived from an EMBL/GenBank/DDBJ whole genome shotgun (WGS) entry which is preliminary data.</text>
</comment>
<dbReference type="Proteomes" id="UP000295110">
    <property type="component" value="Unassembled WGS sequence"/>
</dbReference>
<dbReference type="Gene3D" id="3.30.365.10">
    <property type="entry name" value="Aldehyde oxidase/xanthine dehydrogenase, molybdopterin binding domain"/>
    <property type="match status" value="5"/>
</dbReference>
<feature type="domain" description="Aldehyde oxidase/xanthine dehydrogenase a/b hammerhead" evidence="1">
    <location>
        <begin position="237"/>
        <end position="321"/>
    </location>
</feature>
<dbReference type="SMART" id="SM01008">
    <property type="entry name" value="Ald_Xan_dh_C"/>
    <property type="match status" value="1"/>
</dbReference>
<dbReference type="SUPFAM" id="SSF56003">
    <property type="entry name" value="Molybdenum cofactor-binding domain"/>
    <property type="match status" value="2"/>
</dbReference>
<protein>
    <submittedName>
        <fullName evidence="2">Isoquinoline 1-oxidoreductase beta subunit</fullName>
    </submittedName>
</protein>
<dbReference type="PANTHER" id="PTHR47495:SF2">
    <property type="entry name" value="ALDEHYDE DEHYDROGENASE"/>
    <property type="match status" value="1"/>
</dbReference>